<dbReference type="CDD" id="cd06583">
    <property type="entry name" value="PGRP"/>
    <property type="match status" value="1"/>
</dbReference>
<dbReference type="STRING" id="349521.HCH_02886"/>
<evidence type="ECO:0000259" key="3">
    <source>
        <dbReference type="SMART" id="SM00701"/>
    </source>
</evidence>
<dbReference type="SMART" id="SM00644">
    <property type="entry name" value="Ami_2"/>
    <property type="match status" value="1"/>
</dbReference>
<dbReference type="eggNOG" id="COG3023">
    <property type="taxonomic scope" value="Bacteria"/>
</dbReference>
<evidence type="ECO:0000313" key="4">
    <source>
        <dbReference type="EMBL" id="ABC29661.1"/>
    </source>
</evidence>
<dbReference type="InterPro" id="IPR036505">
    <property type="entry name" value="Amidase/PGRP_sf"/>
</dbReference>
<evidence type="ECO:0000313" key="5">
    <source>
        <dbReference type="Proteomes" id="UP000000238"/>
    </source>
</evidence>
<dbReference type="Proteomes" id="UP000000238">
    <property type="component" value="Chromosome"/>
</dbReference>
<dbReference type="PANTHER" id="PTHR11022:SF41">
    <property type="entry name" value="PEPTIDOGLYCAN-RECOGNITION PROTEIN LC-RELATED"/>
    <property type="match status" value="1"/>
</dbReference>
<feature type="domain" description="Peptidoglycan recognition protein family" evidence="3">
    <location>
        <begin position="2"/>
        <end position="118"/>
    </location>
</feature>
<dbReference type="GO" id="GO:0009253">
    <property type="term" value="P:peptidoglycan catabolic process"/>
    <property type="evidence" value="ECO:0007669"/>
    <property type="project" value="InterPro"/>
</dbReference>
<organism evidence="4 5">
    <name type="scientific">Hahella chejuensis (strain KCTC 2396)</name>
    <dbReference type="NCBI Taxonomy" id="349521"/>
    <lineage>
        <taxon>Bacteria</taxon>
        <taxon>Pseudomonadati</taxon>
        <taxon>Pseudomonadota</taxon>
        <taxon>Gammaproteobacteria</taxon>
        <taxon>Oceanospirillales</taxon>
        <taxon>Hahellaceae</taxon>
        <taxon>Hahella</taxon>
    </lineage>
</organism>
<dbReference type="Gene3D" id="3.40.80.10">
    <property type="entry name" value="Peptidoglycan recognition protein-like"/>
    <property type="match status" value="1"/>
</dbReference>
<dbReference type="PANTHER" id="PTHR11022">
    <property type="entry name" value="PEPTIDOGLYCAN RECOGNITION PROTEIN"/>
    <property type="match status" value="1"/>
</dbReference>
<accession>Q2SI63</accession>
<gene>
    <name evidence="4" type="ordered locus">HCH_02886</name>
</gene>
<dbReference type="OrthoDB" id="8754850at2"/>
<evidence type="ECO:0000256" key="1">
    <source>
        <dbReference type="ARBA" id="ARBA00007553"/>
    </source>
</evidence>
<feature type="domain" description="N-acetylmuramoyl-L-alanine amidase" evidence="2">
    <location>
        <begin position="1"/>
        <end position="129"/>
    </location>
</feature>
<dbReference type="InterPro" id="IPR015510">
    <property type="entry name" value="PGRP"/>
</dbReference>
<comment type="similarity">
    <text evidence="1">Belongs to the N-acetylmuramoyl-L-alanine amidase 2 family.</text>
</comment>
<dbReference type="GO" id="GO:0008745">
    <property type="term" value="F:N-acetylmuramoyl-L-alanine amidase activity"/>
    <property type="evidence" value="ECO:0007669"/>
    <property type="project" value="InterPro"/>
</dbReference>
<dbReference type="SMART" id="SM00701">
    <property type="entry name" value="PGRP"/>
    <property type="match status" value="1"/>
</dbReference>
<dbReference type="InterPro" id="IPR006619">
    <property type="entry name" value="PGRP_domain_met/bac"/>
</dbReference>
<proteinExistence type="inferred from homology"/>
<dbReference type="AlphaFoldDB" id="Q2SI63"/>
<dbReference type="SUPFAM" id="SSF55846">
    <property type="entry name" value="N-acetylmuramoyl-L-alanine amidase-like"/>
    <property type="match status" value="1"/>
</dbReference>
<protein>
    <submittedName>
        <fullName evidence="4">Negative regulator of beta-lactamase expression</fullName>
    </submittedName>
</protein>
<reference evidence="4 5" key="1">
    <citation type="journal article" date="2005" name="Nucleic Acids Res.">
        <title>Genomic blueprint of Hahella chejuensis, a marine microbe producing an algicidal agent.</title>
        <authorList>
            <person name="Jeong H."/>
            <person name="Yim J.H."/>
            <person name="Lee C."/>
            <person name="Choi S.-H."/>
            <person name="Park Y.K."/>
            <person name="Yoon S.H."/>
            <person name="Hur C.-G."/>
            <person name="Kang H.-Y."/>
            <person name="Kim D."/>
            <person name="Lee H.H."/>
            <person name="Park K.H."/>
            <person name="Park S.-H."/>
            <person name="Park H.-S."/>
            <person name="Lee H.K."/>
            <person name="Oh T.K."/>
            <person name="Kim J.F."/>
        </authorList>
    </citation>
    <scope>NUCLEOTIDE SEQUENCE [LARGE SCALE GENOMIC DNA]</scope>
    <source>
        <strain evidence="4 5">KCTC 2396</strain>
    </source>
</reference>
<dbReference type="KEGG" id="hch:HCH_02886"/>
<dbReference type="HOGENOM" id="CLU_079366_1_0_6"/>
<evidence type="ECO:0000259" key="2">
    <source>
        <dbReference type="SMART" id="SM00644"/>
    </source>
</evidence>
<dbReference type="EMBL" id="CP000155">
    <property type="protein sequence ID" value="ABC29661.1"/>
    <property type="molecule type" value="Genomic_DNA"/>
</dbReference>
<dbReference type="GO" id="GO:0008270">
    <property type="term" value="F:zinc ion binding"/>
    <property type="evidence" value="ECO:0007669"/>
    <property type="project" value="InterPro"/>
</dbReference>
<dbReference type="RefSeq" id="WP_011396730.1">
    <property type="nucleotide sequence ID" value="NC_007645.1"/>
</dbReference>
<name>Q2SI63_HAHCH</name>
<keyword evidence="5" id="KW-1185">Reference proteome</keyword>
<dbReference type="Pfam" id="PF01510">
    <property type="entry name" value="Amidase_2"/>
    <property type="match status" value="1"/>
</dbReference>
<dbReference type="InterPro" id="IPR002502">
    <property type="entry name" value="Amidase_domain"/>
</dbReference>
<sequence length="139" mass="15431">MKRQATRFVVVHCSATPASMDVDAETIRTWHKDKGWSDIGYHLVIKRDGTVQNGRDLMSVGAHVRGHNGDSVGVCLIGGVDDEEVPEDNFTEAQKNALRTVLAGLLARFPGSELRGHRDFPGVHKACPSFDVRAWYFNR</sequence>